<dbReference type="GO" id="GO:0003677">
    <property type="term" value="F:DNA binding"/>
    <property type="evidence" value="ECO:0007669"/>
    <property type="project" value="UniProtKB-KW"/>
</dbReference>
<dbReference type="InterPro" id="IPR000055">
    <property type="entry name" value="Restrct_endonuc_typeI_TRD"/>
</dbReference>
<dbReference type="REBASE" id="356282">
    <property type="entry name" value="S.PbaE1PORF15840P"/>
</dbReference>
<feature type="domain" description="Type I restriction modification DNA specificity" evidence="4">
    <location>
        <begin position="170"/>
        <end position="322"/>
    </location>
</feature>
<comment type="similarity">
    <text evidence="1">Belongs to the type-I restriction system S methylase family.</text>
</comment>
<dbReference type="EMBL" id="CP036426">
    <property type="protein sequence ID" value="QDV33708.1"/>
    <property type="molecule type" value="Genomic_DNA"/>
</dbReference>
<dbReference type="Gene3D" id="3.90.220.20">
    <property type="entry name" value="DNA methylase specificity domains"/>
    <property type="match status" value="2"/>
</dbReference>
<dbReference type="AlphaFoldDB" id="A0A518GYN2"/>
<dbReference type="KEGG" id="tpla:ElP_15850"/>
<evidence type="ECO:0000256" key="2">
    <source>
        <dbReference type="ARBA" id="ARBA00022747"/>
    </source>
</evidence>
<dbReference type="InterPro" id="IPR052021">
    <property type="entry name" value="Type-I_RS_S_subunit"/>
</dbReference>
<evidence type="ECO:0000256" key="3">
    <source>
        <dbReference type="ARBA" id="ARBA00023125"/>
    </source>
</evidence>
<dbReference type="Proteomes" id="UP000317835">
    <property type="component" value="Chromosome"/>
</dbReference>
<organism evidence="5 6">
    <name type="scientific">Tautonia plasticadhaerens</name>
    <dbReference type="NCBI Taxonomy" id="2527974"/>
    <lineage>
        <taxon>Bacteria</taxon>
        <taxon>Pseudomonadati</taxon>
        <taxon>Planctomycetota</taxon>
        <taxon>Planctomycetia</taxon>
        <taxon>Isosphaerales</taxon>
        <taxon>Isosphaeraceae</taxon>
        <taxon>Tautonia</taxon>
    </lineage>
</organism>
<evidence type="ECO:0000259" key="4">
    <source>
        <dbReference type="Pfam" id="PF01420"/>
    </source>
</evidence>
<dbReference type="Gene3D" id="1.10.287.1120">
    <property type="entry name" value="Bipartite methylase S protein"/>
    <property type="match status" value="1"/>
</dbReference>
<dbReference type="InterPro" id="IPR044946">
    <property type="entry name" value="Restrct_endonuc_typeI_TRD_sf"/>
</dbReference>
<evidence type="ECO:0000256" key="1">
    <source>
        <dbReference type="ARBA" id="ARBA00010923"/>
    </source>
</evidence>
<gene>
    <name evidence="5" type="ORF">ElP_15850</name>
</gene>
<dbReference type="PANTHER" id="PTHR30408">
    <property type="entry name" value="TYPE-1 RESTRICTION ENZYME ECOKI SPECIFICITY PROTEIN"/>
    <property type="match status" value="1"/>
</dbReference>
<dbReference type="SUPFAM" id="SSF116734">
    <property type="entry name" value="DNA methylase specificity domain"/>
    <property type="match status" value="2"/>
</dbReference>
<proteinExistence type="inferred from homology"/>
<keyword evidence="6" id="KW-1185">Reference proteome</keyword>
<sequence length="375" mass="41207">MTKPDDVAFISKGTVGRVGYLRPDQPEVVFAPQVCYWRVINQGCIHPRFLYYMLTGPEFQANLHAVKTHGSMVADYVSLADQHAFVLTLPPIDIQADIGRILGSLDDKIDLNRRMNATLEAIARTLFRSWFLDFDPVRAKMEGRQPPVIDSETAALFPSSFADSSLGPIPEGWAVGPLLDQAGLISGGTPKTSESAYWDGGIPWASAKDVSQCGDAFLINTERSITDLGLANSSTKIIPKLSTVVVARGATTGRFTMFGGDIAMNQTCYALRSRTGHHFYLNSLFRELVDDLIHAAHGSVFDTITTTTFERAKVILPPPEVQTCFELRVSSLFGRVLANLNESRTLVALRDTLLPKLLSGEVRVKHAEQLVESRP</sequence>
<accession>A0A518GYN2</accession>
<dbReference type="Pfam" id="PF01420">
    <property type="entry name" value="Methylase_S"/>
    <property type="match status" value="2"/>
</dbReference>
<evidence type="ECO:0000313" key="5">
    <source>
        <dbReference type="EMBL" id="QDV33708.1"/>
    </source>
</evidence>
<protein>
    <submittedName>
        <fullName evidence="5">EcoKI restriction-modification system protein HsdS</fullName>
    </submittedName>
</protein>
<keyword evidence="3" id="KW-0238">DNA-binding</keyword>
<dbReference type="GO" id="GO:0009307">
    <property type="term" value="P:DNA restriction-modification system"/>
    <property type="evidence" value="ECO:0007669"/>
    <property type="project" value="UniProtKB-KW"/>
</dbReference>
<feature type="domain" description="Type I restriction modification DNA specificity" evidence="4">
    <location>
        <begin position="5"/>
        <end position="120"/>
    </location>
</feature>
<reference evidence="5 6" key="1">
    <citation type="submission" date="2019-02" db="EMBL/GenBank/DDBJ databases">
        <title>Deep-cultivation of Planctomycetes and their phenomic and genomic characterization uncovers novel biology.</title>
        <authorList>
            <person name="Wiegand S."/>
            <person name="Jogler M."/>
            <person name="Boedeker C."/>
            <person name="Pinto D."/>
            <person name="Vollmers J."/>
            <person name="Rivas-Marin E."/>
            <person name="Kohn T."/>
            <person name="Peeters S.H."/>
            <person name="Heuer A."/>
            <person name="Rast P."/>
            <person name="Oberbeckmann S."/>
            <person name="Bunk B."/>
            <person name="Jeske O."/>
            <person name="Meyerdierks A."/>
            <person name="Storesund J.E."/>
            <person name="Kallscheuer N."/>
            <person name="Luecker S."/>
            <person name="Lage O.M."/>
            <person name="Pohl T."/>
            <person name="Merkel B.J."/>
            <person name="Hornburger P."/>
            <person name="Mueller R.-W."/>
            <person name="Bruemmer F."/>
            <person name="Labrenz M."/>
            <person name="Spormann A.M."/>
            <person name="Op den Camp H."/>
            <person name="Overmann J."/>
            <person name="Amann R."/>
            <person name="Jetten M.S.M."/>
            <person name="Mascher T."/>
            <person name="Medema M.H."/>
            <person name="Devos D.P."/>
            <person name="Kaster A.-K."/>
            <person name="Ovreas L."/>
            <person name="Rohde M."/>
            <person name="Galperin M.Y."/>
            <person name="Jogler C."/>
        </authorList>
    </citation>
    <scope>NUCLEOTIDE SEQUENCE [LARGE SCALE GENOMIC DNA]</scope>
    <source>
        <strain evidence="5 6">ElP</strain>
    </source>
</reference>
<evidence type="ECO:0000313" key="6">
    <source>
        <dbReference type="Proteomes" id="UP000317835"/>
    </source>
</evidence>
<keyword evidence="2" id="KW-0680">Restriction system</keyword>
<name>A0A518GYN2_9BACT</name>
<dbReference type="CDD" id="cd17243">
    <property type="entry name" value="RMtype1_S_AchA6I-TRD2-CR2_like"/>
    <property type="match status" value="1"/>
</dbReference>
<dbReference type="PANTHER" id="PTHR30408:SF12">
    <property type="entry name" value="TYPE I RESTRICTION ENZYME MJAVIII SPECIFICITY SUBUNIT"/>
    <property type="match status" value="1"/>
</dbReference>